<dbReference type="AlphaFoldDB" id="A0A7V7GSH5"/>
<dbReference type="InterPro" id="IPR021059">
    <property type="entry name" value="DnaJ-related_N"/>
</dbReference>
<proteinExistence type="predicted"/>
<dbReference type="OrthoDB" id="581986at2"/>
<gene>
    <name evidence="3" type="ORF">DT594_13595</name>
</gene>
<dbReference type="Pfam" id="PF12339">
    <property type="entry name" value="DNAJ_related"/>
    <property type="match status" value="1"/>
</dbReference>
<dbReference type="EMBL" id="QOVF01000004">
    <property type="protein sequence ID" value="KAA0693428.1"/>
    <property type="molecule type" value="Genomic_DNA"/>
</dbReference>
<reference evidence="3 4" key="1">
    <citation type="submission" date="2018-07" db="EMBL/GenBank/DDBJ databases">
        <title>Pseudomonas laoshanensis sp. nov., isolated from soil.</title>
        <authorList>
            <person name="Sun J."/>
            <person name="Yu L."/>
            <person name="Wang M."/>
            <person name="Zhang C."/>
        </authorList>
    </citation>
    <scope>NUCLEOTIDE SEQUENCE [LARGE SCALE GENOMIC DNA]</scope>
    <source>
        <strain evidence="3 4">Y22</strain>
    </source>
</reference>
<dbReference type="InterPro" id="IPR036869">
    <property type="entry name" value="J_dom_sf"/>
</dbReference>
<accession>A0A7V7GSH5</accession>
<dbReference type="CDD" id="cd06257">
    <property type="entry name" value="DnaJ"/>
    <property type="match status" value="1"/>
</dbReference>
<organism evidence="3 4">
    <name type="scientific">Halopseudomonas laoshanensis</name>
    <dbReference type="NCBI Taxonomy" id="2268758"/>
    <lineage>
        <taxon>Bacteria</taxon>
        <taxon>Pseudomonadati</taxon>
        <taxon>Pseudomonadota</taxon>
        <taxon>Gammaproteobacteria</taxon>
        <taxon>Pseudomonadales</taxon>
        <taxon>Pseudomonadaceae</taxon>
        <taxon>Halopseudomonas</taxon>
    </lineage>
</organism>
<comment type="caution">
    <text evidence="3">The sequence shown here is derived from an EMBL/GenBank/DDBJ whole genome shotgun (WGS) entry which is preliminary data.</text>
</comment>
<dbReference type="SUPFAM" id="SSF46565">
    <property type="entry name" value="Chaperone J-domain"/>
    <property type="match status" value="1"/>
</dbReference>
<evidence type="ECO:0000313" key="3">
    <source>
        <dbReference type="EMBL" id="KAA0693428.1"/>
    </source>
</evidence>
<dbReference type="InterPro" id="IPR001623">
    <property type="entry name" value="DnaJ_domain"/>
</dbReference>
<keyword evidence="1" id="KW-0143">Chaperone</keyword>
<dbReference type="Proteomes" id="UP000463138">
    <property type="component" value="Unassembled WGS sequence"/>
</dbReference>
<feature type="domain" description="J" evidence="2">
    <location>
        <begin position="148"/>
        <end position="203"/>
    </location>
</feature>
<dbReference type="RefSeq" id="WP_149333185.1">
    <property type="nucleotide sequence ID" value="NZ_QOVF01000004.1"/>
</dbReference>
<evidence type="ECO:0000256" key="1">
    <source>
        <dbReference type="ARBA" id="ARBA00023186"/>
    </source>
</evidence>
<dbReference type="PROSITE" id="PS50076">
    <property type="entry name" value="DNAJ_2"/>
    <property type="match status" value="1"/>
</dbReference>
<evidence type="ECO:0000259" key="2">
    <source>
        <dbReference type="PROSITE" id="PS50076"/>
    </source>
</evidence>
<keyword evidence="4" id="KW-1185">Reference proteome</keyword>
<dbReference type="Gene3D" id="1.10.287.110">
    <property type="entry name" value="DnaJ domain"/>
    <property type="match status" value="1"/>
</dbReference>
<evidence type="ECO:0000313" key="4">
    <source>
        <dbReference type="Proteomes" id="UP000463138"/>
    </source>
</evidence>
<protein>
    <submittedName>
        <fullName evidence="3">Molecular chaperone DnaJ</fullName>
    </submittedName>
</protein>
<name>A0A7V7GSH5_9GAMM</name>
<sequence>MADITPDALLPAGFEAELLTLLAARPDGIDEFALIRELAAMFPDSLFAAPDVLREPLSLFQAHFLLFHVLHRLSDRLANERLEIEVHALRIRLLSRRGGGDGIVTPDPLRAYYLDWNQWLTTQGDDVEKLLQGFRQGPFSVPEDELAQAHGVFELPAPSSAHQVKQRYRSLVQQHHPDKGGETANIQAVNQAFLILQRYYGKA</sequence>